<proteinExistence type="predicted"/>
<dbReference type="InterPro" id="IPR027417">
    <property type="entry name" value="P-loop_NTPase"/>
</dbReference>
<dbReference type="OrthoDB" id="8326226at2"/>
<sequence>MSAAAAPGSAVHATAVVFGEHGIVIVGPSGAGKSALALALMAHARASGRFGALVGDDRIWVRAAGGRIIASGAPHTAGLIERRGAGVQTAPSEPAAVVRLVVDLSGPNRNWPRWPDEPDVVILEGVSVPRLGLSSAAAAVDNAFSAADRLNLFVAERRGATNFA</sequence>
<dbReference type="GO" id="GO:0006109">
    <property type="term" value="P:regulation of carbohydrate metabolic process"/>
    <property type="evidence" value="ECO:0007669"/>
    <property type="project" value="InterPro"/>
</dbReference>
<organism evidence="2 3">
    <name type="scientific">Roseiarcus fermentans</name>
    <dbReference type="NCBI Taxonomy" id="1473586"/>
    <lineage>
        <taxon>Bacteria</taxon>
        <taxon>Pseudomonadati</taxon>
        <taxon>Pseudomonadota</taxon>
        <taxon>Alphaproteobacteria</taxon>
        <taxon>Hyphomicrobiales</taxon>
        <taxon>Roseiarcaceae</taxon>
        <taxon>Roseiarcus</taxon>
    </lineage>
</organism>
<dbReference type="RefSeq" id="WP_113887326.1">
    <property type="nucleotide sequence ID" value="NZ_QNRK01000001.1"/>
</dbReference>
<dbReference type="GO" id="GO:0000155">
    <property type="term" value="F:phosphorelay sensor kinase activity"/>
    <property type="evidence" value="ECO:0007669"/>
    <property type="project" value="InterPro"/>
</dbReference>
<name>A0A366FX46_9HYPH</name>
<dbReference type="InterPro" id="IPR011104">
    <property type="entry name" value="Hpr_kin/Pase_C"/>
</dbReference>
<accession>A0A366FX46</accession>
<protein>
    <submittedName>
        <fullName evidence="2">HPr serine kinase-like protein</fullName>
    </submittedName>
</protein>
<dbReference type="AlphaFoldDB" id="A0A366FX46"/>
<dbReference type="EMBL" id="QNRK01000001">
    <property type="protein sequence ID" value="RBP18269.1"/>
    <property type="molecule type" value="Genomic_DNA"/>
</dbReference>
<dbReference type="GO" id="GO:0005524">
    <property type="term" value="F:ATP binding"/>
    <property type="evidence" value="ECO:0007669"/>
    <property type="project" value="InterPro"/>
</dbReference>
<gene>
    <name evidence="2" type="ORF">DFR50_101213</name>
</gene>
<reference evidence="2 3" key="1">
    <citation type="submission" date="2018-06" db="EMBL/GenBank/DDBJ databases">
        <title>Genomic Encyclopedia of Type Strains, Phase IV (KMG-IV): sequencing the most valuable type-strain genomes for metagenomic binning, comparative biology and taxonomic classification.</title>
        <authorList>
            <person name="Goeker M."/>
        </authorList>
    </citation>
    <scope>NUCLEOTIDE SEQUENCE [LARGE SCALE GENOMIC DNA]</scope>
    <source>
        <strain evidence="2 3">DSM 24875</strain>
    </source>
</reference>
<keyword evidence="2" id="KW-0808">Transferase</keyword>
<evidence type="ECO:0000313" key="2">
    <source>
        <dbReference type="EMBL" id="RBP18269.1"/>
    </source>
</evidence>
<dbReference type="Gene3D" id="3.40.50.300">
    <property type="entry name" value="P-loop containing nucleotide triphosphate hydrolases"/>
    <property type="match status" value="1"/>
</dbReference>
<feature type="domain" description="HPr kinase/phosphorylase C-terminal" evidence="1">
    <location>
        <begin position="6"/>
        <end position="87"/>
    </location>
</feature>
<dbReference type="Pfam" id="PF07475">
    <property type="entry name" value="Hpr_kinase_C"/>
    <property type="match status" value="1"/>
</dbReference>
<keyword evidence="3" id="KW-1185">Reference proteome</keyword>
<evidence type="ECO:0000313" key="3">
    <source>
        <dbReference type="Proteomes" id="UP000253529"/>
    </source>
</evidence>
<comment type="caution">
    <text evidence="2">The sequence shown here is derived from an EMBL/GenBank/DDBJ whole genome shotgun (WGS) entry which is preliminary data.</text>
</comment>
<evidence type="ECO:0000259" key="1">
    <source>
        <dbReference type="Pfam" id="PF07475"/>
    </source>
</evidence>
<keyword evidence="2" id="KW-0418">Kinase</keyword>
<dbReference type="Proteomes" id="UP000253529">
    <property type="component" value="Unassembled WGS sequence"/>
</dbReference>
<dbReference type="SUPFAM" id="SSF53795">
    <property type="entry name" value="PEP carboxykinase-like"/>
    <property type="match status" value="1"/>
</dbReference>